<protein>
    <submittedName>
        <fullName evidence="1">Uncharacterized protein</fullName>
    </submittedName>
</protein>
<sequence>MFVVGLFEKSEEMAVFSFSLDIHGGGKIVEGPPVKYLNGVVASSKVDPNIFNFIELLATIRDCGYGLEDNITLFYKLPNSYMNTGLVPLRSQADLVNMFAVSFGSVVTEIFVDCPNEEDENDDEDPVGTRTSGLDVLTDVGADLEVGIGLGVVIEMEIEMLKLEMKVDQVMDAGSDSDGNNLVEQEEDENGNPVYPEFKDSDLKNPQLIEGRVFRQLLREYHIKEGYAFKFIKNDSSRVTVRCAENCGFRLHASPMYGERSFQIKKINQQHECTRKYFNNNATSTWISKKYLAKISDAPKIKVKSMKKTVRRECLINVSQNQVYRAKMKALELIQGNYKEHYARL</sequence>
<name>A0ACB7Z6L2_9ERIC</name>
<evidence type="ECO:0000313" key="1">
    <source>
        <dbReference type="EMBL" id="KAH7861521.1"/>
    </source>
</evidence>
<evidence type="ECO:0000313" key="2">
    <source>
        <dbReference type="Proteomes" id="UP000828048"/>
    </source>
</evidence>
<dbReference type="EMBL" id="CM037154">
    <property type="protein sequence ID" value="KAH7861521.1"/>
    <property type="molecule type" value="Genomic_DNA"/>
</dbReference>
<organism evidence="1 2">
    <name type="scientific">Vaccinium darrowii</name>
    <dbReference type="NCBI Taxonomy" id="229202"/>
    <lineage>
        <taxon>Eukaryota</taxon>
        <taxon>Viridiplantae</taxon>
        <taxon>Streptophyta</taxon>
        <taxon>Embryophyta</taxon>
        <taxon>Tracheophyta</taxon>
        <taxon>Spermatophyta</taxon>
        <taxon>Magnoliopsida</taxon>
        <taxon>eudicotyledons</taxon>
        <taxon>Gunneridae</taxon>
        <taxon>Pentapetalae</taxon>
        <taxon>asterids</taxon>
        <taxon>Ericales</taxon>
        <taxon>Ericaceae</taxon>
        <taxon>Vaccinioideae</taxon>
        <taxon>Vaccinieae</taxon>
        <taxon>Vaccinium</taxon>
    </lineage>
</organism>
<accession>A0ACB7Z6L2</accession>
<reference evidence="1 2" key="1">
    <citation type="journal article" date="2021" name="Hortic Res">
        <title>High-quality reference genome and annotation aids understanding of berry development for evergreen blueberry (Vaccinium darrowii).</title>
        <authorList>
            <person name="Yu J."/>
            <person name="Hulse-Kemp A.M."/>
            <person name="Babiker E."/>
            <person name="Staton M."/>
        </authorList>
    </citation>
    <scope>NUCLEOTIDE SEQUENCE [LARGE SCALE GENOMIC DNA]</scope>
    <source>
        <strain evidence="2">cv. NJ 8807/NJ 8810</strain>
        <tissue evidence="1">Young leaf</tissue>
    </source>
</reference>
<gene>
    <name evidence="1" type="ORF">Vadar_027340</name>
</gene>
<proteinExistence type="predicted"/>
<dbReference type="Proteomes" id="UP000828048">
    <property type="component" value="Chromosome 4"/>
</dbReference>
<keyword evidence="2" id="KW-1185">Reference proteome</keyword>
<comment type="caution">
    <text evidence="1">The sequence shown here is derived from an EMBL/GenBank/DDBJ whole genome shotgun (WGS) entry which is preliminary data.</text>
</comment>